<keyword evidence="7" id="KW-0378">Hydrolase</keyword>
<dbReference type="STRING" id="328815.ENSMVIP00005012931"/>
<dbReference type="Gene3D" id="3.30.70.270">
    <property type="match status" value="2"/>
</dbReference>
<accession>A0A093T0V2</accession>
<evidence type="ECO:0000256" key="6">
    <source>
        <dbReference type="ARBA" id="ARBA00022759"/>
    </source>
</evidence>
<dbReference type="Pfam" id="PF06817">
    <property type="entry name" value="RVT_thumb"/>
    <property type="match status" value="1"/>
</dbReference>
<evidence type="ECO:0000256" key="5">
    <source>
        <dbReference type="ARBA" id="ARBA00022722"/>
    </source>
</evidence>
<dbReference type="EMBL" id="KL748455">
    <property type="protein sequence ID" value="KFW88359.1"/>
    <property type="molecule type" value="Genomic_DNA"/>
</dbReference>
<dbReference type="Proteomes" id="UP000053258">
    <property type="component" value="Unassembled WGS sequence"/>
</dbReference>
<evidence type="ECO:0000256" key="8">
    <source>
        <dbReference type="ARBA" id="ARBA00022918"/>
    </source>
</evidence>
<evidence type="ECO:0000256" key="1">
    <source>
        <dbReference type="ARBA" id="ARBA00010879"/>
    </source>
</evidence>
<dbReference type="PANTHER" id="PTHR41694:SF3">
    <property type="entry name" value="RNA-DIRECTED DNA POLYMERASE-RELATED"/>
    <property type="match status" value="1"/>
</dbReference>
<keyword evidence="11" id="KW-1185">Reference proteome</keyword>
<evidence type="ECO:0000256" key="7">
    <source>
        <dbReference type="ARBA" id="ARBA00022801"/>
    </source>
</evidence>
<dbReference type="PANTHER" id="PTHR41694">
    <property type="entry name" value="ENDOGENOUS RETROVIRUS GROUP K MEMBER POL PROTEIN"/>
    <property type="match status" value="1"/>
</dbReference>
<keyword evidence="3" id="KW-0808">Transferase</keyword>
<dbReference type="Gene3D" id="3.10.10.10">
    <property type="entry name" value="HIV Type 1 Reverse Transcriptase, subunit A, domain 1"/>
    <property type="match status" value="1"/>
</dbReference>
<sequence>QWPLSQAKLTQLYILVQEQLEKKHIVPSQSPWNTPVFVIQKKSGKWRFLHDLREVNNQMLPLGALQPGLPSPAGLPKDYSLFIIDIKDCFSSIPLHPDDTKRFAFSVPQINNSAPMARYEWVVLPQGMKNSPTICQWYVNQALQNWRQSHPNYITYHYMDDILVASPKPLPEKEQNELLSELQNWGLSVAPEKIQQIDPWHYLGFEVTKNRFRPLKLSLHPTIQTVNDVQKLIGDIQSVRPWAGISNTELEPLIDLLKNSTSI</sequence>
<dbReference type="InterPro" id="IPR043128">
    <property type="entry name" value="Rev_trsase/Diguanyl_cyclase"/>
</dbReference>
<dbReference type="InterPro" id="IPR043502">
    <property type="entry name" value="DNA/RNA_pol_sf"/>
</dbReference>
<dbReference type="GO" id="GO:0003964">
    <property type="term" value="F:RNA-directed DNA polymerase activity"/>
    <property type="evidence" value="ECO:0007669"/>
    <property type="project" value="UniProtKB-KW"/>
</dbReference>
<keyword evidence="8" id="KW-0695">RNA-directed DNA polymerase</keyword>
<dbReference type="InterPro" id="IPR010661">
    <property type="entry name" value="RVT_thumb"/>
</dbReference>
<evidence type="ECO:0000313" key="10">
    <source>
        <dbReference type="EMBL" id="KFW88359.1"/>
    </source>
</evidence>
<proteinExistence type="inferred from homology"/>
<dbReference type="GO" id="GO:0004523">
    <property type="term" value="F:RNA-DNA hybrid ribonuclease activity"/>
    <property type="evidence" value="ECO:0007669"/>
    <property type="project" value="UniProtKB-EC"/>
</dbReference>
<evidence type="ECO:0000256" key="3">
    <source>
        <dbReference type="ARBA" id="ARBA00022679"/>
    </source>
</evidence>
<name>A0A093T0V2_9PASS</name>
<keyword evidence="5" id="KW-0540">Nuclease</keyword>
<feature type="domain" description="Reverse transcriptase" evidence="9">
    <location>
        <begin position="20"/>
        <end position="207"/>
    </location>
</feature>
<evidence type="ECO:0000313" key="11">
    <source>
        <dbReference type="Proteomes" id="UP000053258"/>
    </source>
</evidence>
<dbReference type="AlphaFoldDB" id="A0A093T0V2"/>
<evidence type="ECO:0000256" key="4">
    <source>
        <dbReference type="ARBA" id="ARBA00022695"/>
    </source>
</evidence>
<comment type="similarity">
    <text evidence="1">Belongs to the beta type-B retroviral polymerase family. HERV class-II K(HML-2) pol subfamily.</text>
</comment>
<gene>
    <name evidence="10" type="ORF">N305_00193</name>
</gene>
<dbReference type="InterPro" id="IPR000477">
    <property type="entry name" value="RT_dom"/>
</dbReference>
<keyword evidence="6" id="KW-0255">Endonuclease</keyword>
<dbReference type="SUPFAM" id="SSF56672">
    <property type="entry name" value="DNA/RNA polymerases"/>
    <property type="match status" value="1"/>
</dbReference>
<evidence type="ECO:0000256" key="2">
    <source>
        <dbReference type="ARBA" id="ARBA00012180"/>
    </source>
</evidence>
<dbReference type="GO" id="GO:0035613">
    <property type="term" value="F:RNA stem-loop binding"/>
    <property type="evidence" value="ECO:0007669"/>
    <property type="project" value="TreeGrafter"/>
</dbReference>
<reference evidence="10 11" key="1">
    <citation type="submission" date="2014-06" db="EMBL/GenBank/DDBJ databases">
        <title>Genome evolution of avian class.</title>
        <authorList>
            <person name="Zhang G."/>
            <person name="Li C."/>
        </authorList>
    </citation>
    <scope>NUCLEOTIDE SEQUENCE [LARGE SCALE GENOMIC DNA]</scope>
    <source>
        <strain evidence="10">BGI_N305</strain>
    </source>
</reference>
<keyword evidence="4" id="KW-0548">Nucleotidyltransferase</keyword>
<evidence type="ECO:0000259" key="9">
    <source>
        <dbReference type="PROSITE" id="PS50878"/>
    </source>
</evidence>
<feature type="non-terminal residue" evidence="10">
    <location>
        <position position="1"/>
    </location>
</feature>
<organism evidence="10 11">
    <name type="scientific">Manacus vitellinus</name>
    <name type="common">golden-collared manakin</name>
    <dbReference type="NCBI Taxonomy" id="328815"/>
    <lineage>
        <taxon>Eukaryota</taxon>
        <taxon>Metazoa</taxon>
        <taxon>Chordata</taxon>
        <taxon>Craniata</taxon>
        <taxon>Vertebrata</taxon>
        <taxon>Euteleostomi</taxon>
        <taxon>Archelosauria</taxon>
        <taxon>Archosauria</taxon>
        <taxon>Dinosauria</taxon>
        <taxon>Saurischia</taxon>
        <taxon>Theropoda</taxon>
        <taxon>Coelurosauria</taxon>
        <taxon>Aves</taxon>
        <taxon>Neognathae</taxon>
        <taxon>Neoaves</taxon>
        <taxon>Telluraves</taxon>
        <taxon>Australaves</taxon>
        <taxon>Passeriformes</taxon>
        <taxon>Pipridae</taxon>
        <taxon>Manacus</taxon>
    </lineage>
</organism>
<protein>
    <recommendedName>
        <fullName evidence="2">ribonuclease H</fullName>
        <ecNumber evidence="2">3.1.26.4</ecNumber>
    </recommendedName>
</protein>
<dbReference type="Pfam" id="PF00078">
    <property type="entry name" value="RVT_1"/>
    <property type="match status" value="1"/>
</dbReference>
<dbReference type="EC" id="3.1.26.4" evidence="2"/>
<feature type="non-terminal residue" evidence="10">
    <location>
        <position position="263"/>
    </location>
</feature>
<dbReference type="PROSITE" id="PS50878">
    <property type="entry name" value="RT_POL"/>
    <property type="match status" value="1"/>
</dbReference>
<dbReference type="OrthoDB" id="6773263at2759"/>